<sequence>MVTIVTAGTPSHDDLRRDYFEKSLSKCEPVNWIHFQQPTGSNPKGDFGYGDWLTVMQWKIRCAIKSLKAAPKGLIVLSDLDIIYMPGAFHKLEEKVTQGIYCMRENAQGELNAGLVVGRDRVELLFLFESMLDHMDSNPGHHDQDALRAVAHDRARTLPFSFANTKTIDAIVPGEMLCYHAICTRADDQESSVEKKKKLLDKFIDGD</sequence>
<reference evidence="1" key="1">
    <citation type="journal article" date="2010" name="ISME J.">
        <title>Metagenome of the Mediterranean deep chlorophyll maximum studied by direct and fosmid library 454 pyrosequencing.</title>
        <authorList>
            <person name="Ghai R."/>
            <person name="Martin-Cuadrado A.B."/>
            <person name="Molto A.G."/>
            <person name="Heredia I.G."/>
            <person name="Cabrera R."/>
            <person name="Martin J."/>
            <person name="Verdu M."/>
            <person name="Deschamps P."/>
            <person name="Moreira D."/>
            <person name="Lopez-Garcia P."/>
            <person name="Mira A."/>
            <person name="Rodriguez-Valera F."/>
        </authorList>
    </citation>
    <scope>NUCLEOTIDE SEQUENCE</scope>
</reference>
<dbReference type="AlphaFoldDB" id="D6PJX5"/>
<dbReference type="EMBL" id="GU943115">
    <property type="protein sequence ID" value="ADD96026.1"/>
    <property type="molecule type" value="Genomic_DNA"/>
</dbReference>
<proteinExistence type="predicted"/>
<protein>
    <recommendedName>
        <fullName evidence="2">Nucleotide-diphospho-sugar transferase domain-containing protein</fullName>
    </recommendedName>
</protein>
<organism evidence="1">
    <name type="scientific">uncultured organism MedDCM-OCT-S04-C16</name>
    <dbReference type="NCBI Taxonomy" id="743610"/>
    <lineage>
        <taxon>unclassified sequences</taxon>
        <taxon>environmental samples</taxon>
    </lineage>
</organism>
<evidence type="ECO:0008006" key="2">
    <source>
        <dbReference type="Google" id="ProtNLM"/>
    </source>
</evidence>
<accession>D6PJX5</accession>
<evidence type="ECO:0000313" key="1">
    <source>
        <dbReference type="EMBL" id="ADD96026.1"/>
    </source>
</evidence>
<name>D6PJX5_9ZZZZ</name>